<dbReference type="EMBL" id="JAEHOE010000003">
    <property type="protein sequence ID" value="KAG2500641.1"/>
    <property type="molecule type" value="Genomic_DNA"/>
</dbReference>
<name>A0A835YDK8_9CHLO</name>
<sequence length="324" mass="36054">MQEASIDISHLSCRKSLVLLGMANEEAFNHTVPHFLLSLSRVTLAGGRQRGERLDSHLVLVAWADEALGLCRGMQGGGYGHKCVQDEEHLVKHGSFGFHDMGFNALGFAKIKYILNGLSLGHDVVFLDTDIVVLRDPVPYFLSRNADLLAMHEKCVIYNDTVSAVSAEAMNRRPAFNIGILYFKATAPVTRCVYHWAWDMFGQVQNRSRVWDQEIYAIITTQCASALALRWGAIDSRRFQSGCFPGCGCDFHDHDVAPERLVTPAQMLPYANDKKECGPAIWQDWVMRHFACSGSTAEKGRYMAGLMEGVLNNSTARIGRKRAA</sequence>
<dbReference type="InterPro" id="IPR005069">
    <property type="entry name" value="Nucl-diP-sugar_transferase"/>
</dbReference>
<keyword evidence="2" id="KW-0328">Glycosyltransferase</keyword>
<proteinExistence type="inferred from homology"/>
<keyword evidence="2" id="KW-0961">Cell wall biogenesis/degradation</keyword>
<dbReference type="GO" id="GO:0071555">
    <property type="term" value="P:cell wall organization"/>
    <property type="evidence" value="ECO:0007669"/>
    <property type="project" value="UniProtKB-KW"/>
</dbReference>
<comment type="subcellular location">
    <subcellularLocation>
        <location evidence="2">Golgi apparatus membrane</location>
        <topology evidence="2">Single-pass type II membrane protein</topology>
    </subcellularLocation>
</comment>
<dbReference type="SUPFAM" id="SSF53448">
    <property type="entry name" value="Nucleotide-diphospho-sugar transferases"/>
    <property type="match status" value="1"/>
</dbReference>
<accession>A0A835YDK8</accession>
<evidence type="ECO:0000313" key="5">
    <source>
        <dbReference type="Proteomes" id="UP000612055"/>
    </source>
</evidence>
<comment type="caution">
    <text evidence="4">The sequence shown here is derived from an EMBL/GenBank/DDBJ whole genome shotgun (WGS) entry which is preliminary data.</text>
</comment>
<dbReference type="EC" id="2.4.2.-" evidence="2"/>
<dbReference type="GO" id="GO:0016757">
    <property type="term" value="F:glycosyltransferase activity"/>
    <property type="evidence" value="ECO:0007669"/>
    <property type="project" value="UniProtKB-KW"/>
</dbReference>
<dbReference type="PANTHER" id="PTHR47032">
    <property type="entry name" value="UDP-D-XYLOSE:L-FUCOSE ALPHA-1,3-D-XYLOSYLTRANSFERASE-RELATED"/>
    <property type="match status" value="1"/>
</dbReference>
<keyword evidence="2" id="KW-0812">Transmembrane</keyword>
<keyword evidence="2" id="KW-0735">Signal-anchor</keyword>
<dbReference type="InterPro" id="IPR029044">
    <property type="entry name" value="Nucleotide-diphossugar_trans"/>
</dbReference>
<dbReference type="AlphaFoldDB" id="A0A835YDK8"/>
<dbReference type="Gene3D" id="3.90.550.10">
    <property type="entry name" value="Spore Coat Polysaccharide Biosynthesis Protein SpsA, Chain A"/>
    <property type="match status" value="1"/>
</dbReference>
<comment type="similarity">
    <text evidence="1 2">Belongs to the glycosyltransferase 77 family.</text>
</comment>
<evidence type="ECO:0000313" key="4">
    <source>
        <dbReference type="EMBL" id="KAG2500641.1"/>
    </source>
</evidence>
<keyword evidence="2" id="KW-0333">Golgi apparatus</keyword>
<gene>
    <name evidence="4" type="ORF">HYH03_001408</name>
</gene>
<keyword evidence="5" id="KW-1185">Reference proteome</keyword>
<dbReference type="InterPro" id="IPR052636">
    <property type="entry name" value="UDP-D-xylose:L-fucose_XylT"/>
</dbReference>
<dbReference type="Pfam" id="PF03407">
    <property type="entry name" value="Nucleotid_trans"/>
    <property type="match status" value="1"/>
</dbReference>
<evidence type="ECO:0000256" key="2">
    <source>
        <dbReference type="RuleBase" id="RU363055"/>
    </source>
</evidence>
<dbReference type="GO" id="GO:0000139">
    <property type="term" value="C:Golgi membrane"/>
    <property type="evidence" value="ECO:0007669"/>
    <property type="project" value="UniProtKB-SubCell"/>
</dbReference>
<evidence type="ECO:0000259" key="3">
    <source>
        <dbReference type="Pfam" id="PF03407"/>
    </source>
</evidence>
<dbReference type="OrthoDB" id="523104at2759"/>
<organism evidence="4 5">
    <name type="scientific">Edaphochlamys debaryana</name>
    <dbReference type="NCBI Taxonomy" id="47281"/>
    <lineage>
        <taxon>Eukaryota</taxon>
        <taxon>Viridiplantae</taxon>
        <taxon>Chlorophyta</taxon>
        <taxon>core chlorophytes</taxon>
        <taxon>Chlorophyceae</taxon>
        <taxon>CS clade</taxon>
        <taxon>Chlamydomonadales</taxon>
        <taxon>Chlamydomonadales incertae sedis</taxon>
        <taxon>Edaphochlamys</taxon>
    </lineage>
</organism>
<dbReference type="Proteomes" id="UP000612055">
    <property type="component" value="Unassembled WGS sequence"/>
</dbReference>
<keyword evidence="2" id="KW-0808">Transferase</keyword>
<dbReference type="PANTHER" id="PTHR47032:SF1">
    <property type="entry name" value="UDP-D-XYLOSE:L-FUCOSE ALPHA-1,3-D-XYLOSYLTRANSFERASE-RELATED"/>
    <property type="match status" value="1"/>
</dbReference>
<feature type="domain" description="Nucleotide-diphospho-sugar transferase" evidence="3">
    <location>
        <begin position="56"/>
        <end position="242"/>
    </location>
</feature>
<evidence type="ECO:0000256" key="1">
    <source>
        <dbReference type="ARBA" id="ARBA00007033"/>
    </source>
</evidence>
<protein>
    <recommendedName>
        <fullName evidence="2">Glycosyltransferase</fullName>
        <ecNumber evidence="2">2.4.2.-</ecNumber>
    </recommendedName>
</protein>
<reference evidence="4" key="1">
    <citation type="journal article" date="2020" name="bioRxiv">
        <title>Comparative genomics of Chlamydomonas.</title>
        <authorList>
            <person name="Craig R.J."/>
            <person name="Hasan A.R."/>
            <person name="Ness R.W."/>
            <person name="Keightley P.D."/>
        </authorList>
    </citation>
    <scope>NUCLEOTIDE SEQUENCE</scope>
    <source>
        <strain evidence="4">CCAP 11/70</strain>
    </source>
</reference>